<reference evidence="2 3" key="1">
    <citation type="submission" date="2015-07" db="EMBL/GenBank/DDBJ databases">
        <title>The genome of Dufourea novaeangliae.</title>
        <authorList>
            <person name="Pan H."/>
            <person name="Kapheim K."/>
        </authorList>
    </citation>
    <scope>NUCLEOTIDE SEQUENCE [LARGE SCALE GENOMIC DNA]</scope>
    <source>
        <strain evidence="2">0120121106</strain>
        <tissue evidence="2">Whole body</tissue>
    </source>
</reference>
<feature type="chain" id="PRO_5007599489" description="WAP domain-containing protein" evidence="1">
    <location>
        <begin position="17"/>
        <end position="99"/>
    </location>
</feature>
<evidence type="ECO:0000313" key="2">
    <source>
        <dbReference type="EMBL" id="KZC09877.1"/>
    </source>
</evidence>
<keyword evidence="3" id="KW-1185">Reference proteome</keyword>
<evidence type="ECO:0000313" key="3">
    <source>
        <dbReference type="Proteomes" id="UP000076502"/>
    </source>
</evidence>
<dbReference type="AlphaFoldDB" id="A0A154PDJ2"/>
<dbReference type="EMBL" id="KQ434878">
    <property type="protein sequence ID" value="KZC09877.1"/>
    <property type="molecule type" value="Genomic_DNA"/>
</dbReference>
<evidence type="ECO:0008006" key="4">
    <source>
        <dbReference type="Google" id="ProtNLM"/>
    </source>
</evidence>
<protein>
    <recommendedName>
        <fullName evidence="4">WAP domain-containing protein</fullName>
    </recommendedName>
</protein>
<dbReference type="OrthoDB" id="7552742at2759"/>
<proteinExistence type="predicted"/>
<feature type="signal peptide" evidence="1">
    <location>
        <begin position="1"/>
        <end position="16"/>
    </location>
</feature>
<keyword evidence="1" id="KW-0732">Signal</keyword>
<dbReference type="OMA" id="LGCIKGH"/>
<accession>A0A154PDJ2</accession>
<sequence length="99" mass="11033">MNRLFLVLLFVCAVSATRCIIKDDKDEPEVHVIRLGDRSGDSDESEVVALNIPDSRRKREADKSCKKDSDCPTGRVCVPLLGCVKGHRKNPILHKLPHA</sequence>
<dbReference type="Proteomes" id="UP000076502">
    <property type="component" value="Unassembled WGS sequence"/>
</dbReference>
<name>A0A154PDJ2_DUFNO</name>
<gene>
    <name evidence="2" type="ORF">WN55_00523</name>
</gene>
<evidence type="ECO:0000256" key="1">
    <source>
        <dbReference type="SAM" id="SignalP"/>
    </source>
</evidence>
<organism evidence="2 3">
    <name type="scientific">Dufourea novaeangliae</name>
    <name type="common">Sweat bee</name>
    <dbReference type="NCBI Taxonomy" id="178035"/>
    <lineage>
        <taxon>Eukaryota</taxon>
        <taxon>Metazoa</taxon>
        <taxon>Ecdysozoa</taxon>
        <taxon>Arthropoda</taxon>
        <taxon>Hexapoda</taxon>
        <taxon>Insecta</taxon>
        <taxon>Pterygota</taxon>
        <taxon>Neoptera</taxon>
        <taxon>Endopterygota</taxon>
        <taxon>Hymenoptera</taxon>
        <taxon>Apocrita</taxon>
        <taxon>Aculeata</taxon>
        <taxon>Apoidea</taxon>
        <taxon>Anthophila</taxon>
        <taxon>Halictidae</taxon>
        <taxon>Rophitinae</taxon>
        <taxon>Dufourea</taxon>
    </lineage>
</organism>